<feature type="domain" description="Peptidase M16 C-terminal" evidence="5">
    <location>
        <begin position="169"/>
        <end position="348"/>
    </location>
</feature>
<dbReference type="Pfam" id="PF00675">
    <property type="entry name" value="Peptidase_M16"/>
    <property type="match status" value="1"/>
</dbReference>
<dbReference type="Proteomes" id="UP000184222">
    <property type="component" value="Chromosome"/>
</dbReference>
<gene>
    <name evidence="6" type="ORF">F7310_06970</name>
</gene>
<protein>
    <submittedName>
        <fullName evidence="6">Peptidase M16</fullName>
    </submittedName>
</protein>
<dbReference type="InterPro" id="IPR011249">
    <property type="entry name" value="Metalloenz_LuxS/M16"/>
</dbReference>
<dbReference type="Gene3D" id="3.30.830.10">
    <property type="entry name" value="Metalloenzyme, LuxS/M16 peptidase-like"/>
    <property type="match status" value="2"/>
</dbReference>
<accession>A0A1L4BTD4</accession>
<dbReference type="GO" id="GO:0004222">
    <property type="term" value="F:metalloendopeptidase activity"/>
    <property type="evidence" value="ECO:0007669"/>
    <property type="project" value="InterPro"/>
</dbReference>
<evidence type="ECO:0000256" key="2">
    <source>
        <dbReference type="ARBA" id="ARBA00007261"/>
    </source>
</evidence>
<dbReference type="PROSITE" id="PS00143">
    <property type="entry name" value="INSULINASE"/>
    <property type="match status" value="1"/>
</dbReference>
<dbReference type="PANTHER" id="PTHR11851">
    <property type="entry name" value="METALLOPROTEASE"/>
    <property type="match status" value="1"/>
</dbReference>
<sequence>MNISKQSLNNDLNIYIKKDSRAPVILSQIWYKVGSTYEPQKLTGISHMLEHMMFKGTDKYSKDDLNSIVENNGGIQNAFTSFDYTAYYQFWHKKNLELSLSIESSRMASLLFDENEFIPERKVVLEERNLRVDDKAFSYAFEQFMKLAYQNNSRHTPIIGWREDIENYTLSNLKDWYQQNYAPNNSSIVLVGDINEDSAIAMVKDYFGNIPKSTLKDHTKESSLVNIGYRHSQIKKSPNDTAVAILGYITPSLTTDYEKNDPFALMILNNILGSADASILQQKLVREENLCCHIDSEYSPYIKGEDIFIITAVANHGQELGNIQEKIEKTIHDLKTTGISQEQLNRAKVTIKADKVFAMDSLETQANLIGSLASINLDVDYYKYLEKLYDVTVQDVNRVLDKYFNQKNLAALHLLRD</sequence>
<comment type="similarity">
    <text evidence="2 3">Belongs to the peptidase M16 family.</text>
</comment>
<dbReference type="InterPro" id="IPR011765">
    <property type="entry name" value="Pept_M16_N"/>
</dbReference>
<evidence type="ECO:0000313" key="7">
    <source>
        <dbReference type="Proteomes" id="UP000184222"/>
    </source>
</evidence>
<dbReference type="Pfam" id="PF05193">
    <property type="entry name" value="Peptidase_M16_C"/>
    <property type="match status" value="1"/>
</dbReference>
<dbReference type="InterPro" id="IPR050361">
    <property type="entry name" value="MPP/UQCRC_Complex"/>
</dbReference>
<keyword evidence="7" id="KW-1185">Reference proteome</keyword>
<dbReference type="PANTHER" id="PTHR11851:SF49">
    <property type="entry name" value="MITOCHONDRIAL-PROCESSING PEPTIDASE SUBUNIT ALPHA"/>
    <property type="match status" value="1"/>
</dbReference>
<proteinExistence type="inferred from homology"/>
<organism evidence="6 7">
    <name type="scientific">Francisella uliginis</name>
    <dbReference type="NCBI Taxonomy" id="573570"/>
    <lineage>
        <taxon>Bacteria</taxon>
        <taxon>Pseudomonadati</taxon>
        <taxon>Pseudomonadota</taxon>
        <taxon>Gammaproteobacteria</taxon>
        <taxon>Thiotrichales</taxon>
        <taxon>Francisellaceae</taxon>
        <taxon>Francisella</taxon>
    </lineage>
</organism>
<evidence type="ECO:0000259" key="4">
    <source>
        <dbReference type="Pfam" id="PF00675"/>
    </source>
</evidence>
<dbReference type="GO" id="GO:0046872">
    <property type="term" value="F:metal ion binding"/>
    <property type="evidence" value="ECO:0007669"/>
    <property type="project" value="InterPro"/>
</dbReference>
<dbReference type="OrthoDB" id="9811314at2"/>
<dbReference type="InterPro" id="IPR001431">
    <property type="entry name" value="Pept_M16_Zn_BS"/>
</dbReference>
<dbReference type="InterPro" id="IPR007863">
    <property type="entry name" value="Peptidase_M16_C"/>
</dbReference>
<name>A0A1L4BTD4_9GAMM</name>
<dbReference type="RefSeq" id="WP_072712787.1">
    <property type="nucleotide sequence ID" value="NZ_CP016796.1"/>
</dbReference>
<dbReference type="EMBL" id="CP016796">
    <property type="protein sequence ID" value="API87112.1"/>
    <property type="molecule type" value="Genomic_DNA"/>
</dbReference>
<comment type="cofactor">
    <cofactor evidence="1">
        <name>Zn(2+)</name>
        <dbReference type="ChEBI" id="CHEBI:29105"/>
    </cofactor>
</comment>
<feature type="domain" description="Peptidase M16 N-terminal" evidence="4">
    <location>
        <begin position="17"/>
        <end position="159"/>
    </location>
</feature>
<evidence type="ECO:0000256" key="1">
    <source>
        <dbReference type="ARBA" id="ARBA00001947"/>
    </source>
</evidence>
<dbReference type="SUPFAM" id="SSF63411">
    <property type="entry name" value="LuxS/MPP-like metallohydrolase"/>
    <property type="match status" value="2"/>
</dbReference>
<evidence type="ECO:0000313" key="6">
    <source>
        <dbReference type="EMBL" id="API87112.1"/>
    </source>
</evidence>
<evidence type="ECO:0000256" key="3">
    <source>
        <dbReference type="RuleBase" id="RU004447"/>
    </source>
</evidence>
<dbReference type="KEGG" id="frx:F7310_06970"/>
<dbReference type="STRING" id="573570.F7310_06970"/>
<reference evidence="6 7" key="1">
    <citation type="journal article" date="2016" name="Appl. Environ. Microbiol.">
        <title>Whole genome relationships among Francisella bacteria of diverse origin define new species and provide specific regions for detection.</title>
        <authorList>
            <person name="Challacombe J.F."/>
            <person name="Petersen J.M."/>
            <person name="Gallegos-Graves V."/>
            <person name="Hodge D."/>
            <person name="Pillai S."/>
            <person name="Kuske C.R."/>
        </authorList>
    </citation>
    <scope>NUCLEOTIDE SEQUENCE [LARGE SCALE GENOMIC DNA]</scope>
    <source>
        <strain evidence="7">TX07-7310</strain>
    </source>
</reference>
<dbReference type="GO" id="GO:0006508">
    <property type="term" value="P:proteolysis"/>
    <property type="evidence" value="ECO:0007669"/>
    <property type="project" value="InterPro"/>
</dbReference>
<dbReference type="AlphaFoldDB" id="A0A1L4BTD4"/>
<evidence type="ECO:0000259" key="5">
    <source>
        <dbReference type="Pfam" id="PF05193"/>
    </source>
</evidence>